<dbReference type="PROSITE" id="PS51671">
    <property type="entry name" value="ACT"/>
    <property type="match status" value="1"/>
</dbReference>
<proteinExistence type="predicted"/>
<keyword evidence="3" id="KW-1185">Reference proteome</keyword>
<dbReference type="Proteomes" id="UP000321157">
    <property type="component" value="Unassembled WGS sequence"/>
</dbReference>
<sequence length="186" mass="21207">MEMVHYSGFIALGRLIRYLEEQISEATLNILTHEHREEIARKLIEGLLGPSPDRTVKIETSSGEYTNEIAILQIGKNKYRFEKDHHEVFISRMNDYSCRITPDAHGLLVYHTDYPGVIRDVSRILAENQINISSMQVSREQKGKNALLVSLTDEAIPESVTAKIEHIPQITKVLSLYPHNPQEETA</sequence>
<gene>
    <name evidence="2" type="ORF">ADA01nite_33200</name>
</gene>
<evidence type="ECO:0000313" key="3">
    <source>
        <dbReference type="Proteomes" id="UP000321157"/>
    </source>
</evidence>
<dbReference type="SUPFAM" id="SSF55021">
    <property type="entry name" value="ACT-like"/>
    <property type="match status" value="1"/>
</dbReference>
<organism evidence="2 3">
    <name type="scientific">Aneurinibacillus danicus</name>
    <dbReference type="NCBI Taxonomy" id="267746"/>
    <lineage>
        <taxon>Bacteria</taxon>
        <taxon>Bacillati</taxon>
        <taxon>Bacillota</taxon>
        <taxon>Bacilli</taxon>
        <taxon>Bacillales</taxon>
        <taxon>Paenibacillaceae</taxon>
        <taxon>Aneurinibacillus group</taxon>
        <taxon>Aneurinibacillus</taxon>
    </lineage>
</organism>
<dbReference type="EMBL" id="BJXX01000154">
    <property type="protein sequence ID" value="GEN35860.1"/>
    <property type="molecule type" value="Genomic_DNA"/>
</dbReference>
<feature type="domain" description="ACT" evidence="1">
    <location>
        <begin position="106"/>
        <end position="178"/>
    </location>
</feature>
<evidence type="ECO:0000259" key="1">
    <source>
        <dbReference type="PROSITE" id="PS51671"/>
    </source>
</evidence>
<dbReference type="AlphaFoldDB" id="A0A511VA97"/>
<name>A0A511VA97_9BACL</name>
<dbReference type="InterPro" id="IPR002912">
    <property type="entry name" value="ACT_dom"/>
</dbReference>
<reference evidence="2 3" key="1">
    <citation type="submission" date="2019-07" db="EMBL/GenBank/DDBJ databases">
        <title>Whole genome shotgun sequence of Aneurinibacillus danicus NBRC 102444.</title>
        <authorList>
            <person name="Hosoyama A."/>
            <person name="Uohara A."/>
            <person name="Ohji S."/>
            <person name="Ichikawa N."/>
        </authorList>
    </citation>
    <scope>NUCLEOTIDE SEQUENCE [LARGE SCALE GENOMIC DNA]</scope>
    <source>
        <strain evidence="2 3">NBRC 102444</strain>
    </source>
</reference>
<dbReference type="RefSeq" id="WP_246147384.1">
    <property type="nucleotide sequence ID" value="NZ_BJXX01000154.1"/>
</dbReference>
<dbReference type="Gene3D" id="3.30.70.260">
    <property type="match status" value="1"/>
</dbReference>
<evidence type="ECO:0000313" key="2">
    <source>
        <dbReference type="EMBL" id="GEN35860.1"/>
    </source>
</evidence>
<dbReference type="InterPro" id="IPR045865">
    <property type="entry name" value="ACT-like_dom_sf"/>
</dbReference>
<dbReference type="Pfam" id="PF01842">
    <property type="entry name" value="ACT"/>
    <property type="match status" value="1"/>
</dbReference>
<dbReference type="CDD" id="cd04903">
    <property type="entry name" value="ACT_LSD"/>
    <property type="match status" value="1"/>
</dbReference>
<accession>A0A511VA97</accession>
<comment type="caution">
    <text evidence="2">The sequence shown here is derived from an EMBL/GenBank/DDBJ whole genome shotgun (WGS) entry which is preliminary data.</text>
</comment>
<protein>
    <recommendedName>
        <fullName evidence="1">ACT domain-containing protein</fullName>
    </recommendedName>
</protein>